<protein>
    <submittedName>
        <fullName evidence="1">Uncharacterized protein</fullName>
    </submittedName>
</protein>
<comment type="caution">
    <text evidence="1">The sequence shown here is derived from an EMBL/GenBank/DDBJ whole genome shotgun (WGS) entry which is preliminary data.</text>
</comment>
<keyword evidence="2" id="KW-1185">Reference proteome</keyword>
<gene>
    <name evidence="1" type="ORF">KGMB02408_06840</name>
</gene>
<dbReference type="Proteomes" id="UP000288079">
    <property type="component" value="Unassembled WGS sequence"/>
</dbReference>
<evidence type="ECO:0000313" key="2">
    <source>
        <dbReference type="Proteomes" id="UP000288079"/>
    </source>
</evidence>
<dbReference type="AlphaFoldDB" id="A0A401LQH6"/>
<accession>A0A401LQH6</accession>
<dbReference type="EMBL" id="BHWB01000002">
    <property type="protein sequence ID" value="GCB33739.1"/>
    <property type="molecule type" value="Genomic_DNA"/>
</dbReference>
<proteinExistence type="predicted"/>
<reference evidence="1 2" key="1">
    <citation type="submission" date="2018-10" db="EMBL/GenBank/DDBJ databases">
        <title>Draft Genome Sequence of Bacteroides sp. KCTC 15687.</title>
        <authorList>
            <person name="Yu S.Y."/>
            <person name="Kim J.S."/>
            <person name="Oh B.S."/>
            <person name="Park S.H."/>
            <person name="Kang S.W."/>
            <person name="Park J.E."/>
            <person name="Choi S.H."/>
            <person name="Han K.I."/>
            <person name="Lee K.C."/>
            <person name="Eom M.K."/>
            <person name="Suh M.K."/>
            <person name="Lee D.H."/>
            <person name="Yoon H."/>
            <person name="Kim B."/>
            <person name="Yang S.J."/>
            <person name="Lee J.S."/>
            <person name="Lee J.H."/>
        </authorList>
    </citation>
    <scope>NUCLEOTIDE SEQUENCE [LARGE SCALE GENOMIC DNA]</scope>
    <source>
        <strain evidence="1 2">KCTC 15687</strain>
    </source>
</reference>
<sequence>MAGAVPNEAFKVHVGLGDTMTKDDILAGFLRIRILAAITKPSEFIEIDFQYQIQEG</sequence>
<evidence type="ECO:0000313" key="1">
    <source>
        <dbReference type="EMBL" id="GCB33739.1"/>
    </source>
</evidence>
<organism evidence="1 2">
    <name type="scientific">Bacteroides faecalis</name>
    <dbReference type="NCBI Taxonomy" id="2447885"/>
    <lineage>
        <taxon>Bacteria</taxon>
        <taxon>Pseudomonadati</taxon>
        <taxon>Bacteroidota</taxon>
        <taxon>Bacteroidia</taxon>
        <taxon>Bacteroidales</taxon>
        <taxon>Bacteroidaceae</taxon>
        <taxon>Bacteroides</taxon>
    </lineage>
</organism>
<name>A0A401LQH6_9BACE</name>